<sequence>MGVQNMFRRYGKDKSNQNDQKSKQNHYRSMNGEKG</sequence>
<name>A0A0A8ZPD7_ARUDO</name>
<dbReference type="AlphaFoldDB" id="A0A0A8ZPD7"/>
<proteinExistence type="predicted"/>
<dbReference type="EMBL" id="GBRH01258337">
    <property type="protein sequence ID" value="JAD39558.1"/>
    <property type="molecule type" value="Transcribed_RNA"/>
</dbReference>
<organism evidence="2">
    <name type="scientific">Arundo donax</name>
    <name type="common">Giant reed</name>
    <name type="synonym">Donax arundinaceus</name>
    <dbReference type="NCBI Taxonomy" id="35708"/>
    <lineage>
        <taxon>Eukaryota</taxon>
        <taxon>Viridiplantae</taxon>
        <taxon>Streptophyta</taxon>
        <taxon>Embryophyta</taxon>
        <taxon>Tracheophyta</taxon>
        <taxon>Spermatophyta</taxon>
        <taxon>Magnoliopsida</taxon>
        <taxon>Liliopsida</taxon>
        <taxon>Poales</taxon>
        <taxon>Poaceae</taxon>
        <taxon>PACMAD clade</taxon>
        <taxon>Arundinoideae</taxon>
        <taxon>Arundineae</taxon>
        <taxon>Arundo</taxon>
    </lineage>
</organism>
<feature type="region of interest" description="Disordered" evidence="1">
    <location>
        <begin position="1"/>
        <end position="35"/>
    </location>
</feature>
<feature type="compositionally biased region" description="Basic and acidic residues" evidence="1">
    <location>
        <begin position="10"/>
        <end position="22"/>
    </location>
</feature>
<evidence type="ECO:0000256" key="1">
    <source>
        <dbReference type="SAM" id="MobiDB-lite"/>
    </source>
</evidence>
<reference evidence="2" key="1">
    <citation type="submission" date="2014-09" db="EMBL/GenBank/DDBJ databases">
        <authorList>
            <person name="Magalhaes I.L.F."/>
            <person name="Oliveira U."/>
            <person name="Santos F.R."/>
            <person name="Vidigal T.H.D.A."/>
            <person name="Brescovit A.D."/>
            <person name="Santos A.J."/>
        </authorList>
    </citation>
    <scope>NUCLEOTIDE SEQUENCE</scope>
    <source>
        <tissue evidence="2">Shoot tissue taken approximately 20 cm above the soil surface</tissue>
    </source>
</reference>
<accession>A0A0A8ZPD7</accession>
<reference evidence="2" key="2">
    <citation type="journal article" date="2015" name="Data Brief">
        <title>Shoot transcriptome of the giant reed, Arundo donax.</title>
        <authorList>
            <person name="Barrero R.A."/>
            <person name="Guerrero F.D."/>
            <person name="Moolhuijzen P."/>
            <person name="Goolsby J.A."/>
            <person name="Tidwell J."/>
            <person name="Bellgard S.E."/>
            <person name="Bellgard M.I."/>
        </authorList>
    </citation>
    <scope>NUCLEOTIDE SEQUENCE</scope>
    <source>
        <tissue evidence="2">Shoot tissue taken approximately 20 cm above the soil surface</tissue>
    </source>
</reference>
<evidence type="ECO:0000313" key="2">
    <source>
        <dbReference type="EMBL" id="JAD39558.1"/>
    </source>
</evidence>
<protein>
    <submittedName>
        <fullName evidence="2">Uncharacterized protein</fullName>
    </submittedName>
</protein>